<name>A0AAN9N7Y8_PHACN</name>
<organism evidence="2 3">
    <name type="scientific">Phaseolus coccineus</name>
    <name type="common">Scarlet runner bean</name>
    <name type="synonym">Phaseolus multiflorus</name>
    <dbReference type="NCBI Taxonomy" id="3886"/>
    <lineage>
        <taxon>Eukaryota</taxon>
        <taxon>Viridiplantae</taxon>
        <taxon>Streptophyta</taxon>
        <taxon>Embryophyta</taxon>
        <taxon>Tracheophyta</taxon>
        <taxon>Spermatophyta</taxon>
        <taxon>Magnoliopsida</taxon>
        <taxon>eudicotyledons</taxon>
        <taxon>Gunneridae</taxon>
        <taxon>Pentapetalae</taxon>
        <taxon>rosids</taxon>
        <taxon>fabids</taxon>
        <taxon>Fabales</taxon>
        <taxon>Fabaceae</taxon>
        <taxon>Papilionoideae</taxon>
        <taxon>50 kb inversion clade</taxon>
        <taxon>NPAAA clade</taxon>
        <taxon>indigoferoid/millettioid clade</taxon>
        <taxon>Phaseoleae</taxon>
        <taxon>Phaseolus</taxon>
    </lineage>
</organism>
<evidence type="ECO:0000256" key="1">
    <source>
        <dbReference type="SAM" id="Phobius"/>
    </source>
</evidence>
<comment type="caution">
    <text evidence="2">The sequence shown here is derived from an EMBL/GenBank/DDBJ whole genome shotgun (WGS) entry which is preliminary data.</text>
</comment>
<proteinExistence type="predicted"/>
<keyword evidence="1" id="KW-1133">Transmembrane helix</keyword>
<keyword evidence="3" id="KW-1185">Reference proteome</keyword>
<evidence type="ECO:0000313" key="2">
    <source>
        <dbReference type="EMBL" id="KAK7367406.1"/>
    </source>
</evidence>
<sequence length="88" mass="9743">MDGCLYRIISIIPEAVLLSRAPYVADLRYRTGVARGLSLVWCVLCSLSLCLLLLPFCRSTPLYISAPEGFNRGFAPTIRQKMLGGVHQ</sequence>
<keyword evidence="1" id="KW-0472">Membrane</keyword>
<reference evidence="2 3" key="1">
    <citation type="submission" date="2024-01" db="EMBL/GenBank/DDBJ databases">
        <title>The genomes of 5 underutilized Papilionoideae crops provide insights into root nodulation and disease resistanc.</title>
        <authorList>
            <person name="Jiang F."/>
        </authorList>
    </citation>
    <scope>NUCLEOTIDE SEQUENCE [LARGE SCALE GENOMIC DNA]</scope>
    <source>
        <strain evidence="2">JINMINGXINNONG_FW02</strain>
        <tissue evidence="2">Leaves</tissue>
    </source>
</reference>
<gene>
    <name evidence="2" type="ORF">VNO80_09418</name>
</gene>
<keyword evidence="1" id="KW-0812">Transmembrane</keyword>
<protein>
    <submittedName>
        <fullName evidence="2">Uncharacterized protein</fullName>
    </submittedName>
</protein>
<accession>A0AAN9N7Y8</accession>
<dbReference type="AlphaFoldDB" id="A0AAN9N7Y8"/>
<dbReference type="Proteomes" id="UP001374584">
    <property type="component" value="Unassembled WGS sequence"/>
</dbReference>
<evidence type="ECO:0000313" key="3">
    <source>
        <dbReference type="Proteomes" id="UP001374584"/>
    </source>
</evidence>
<dbReference type="EMBL" id="JAYMYR010000004">
    <property type="protein sequence ID" value="KAK7367406.1"/>
    <property type="molecule type" value="Genomic_DNA"/>
</dbReference>
<feature type="transmembrane region" description="Helical" evidence="1">
    <location>
        <begin position="37"/>
        <end position="56"/>
    </location>
</feature>